<keyword evidence="1" id="KW-0732">Signal</keyword>
<organism evidence="5 6">
    <name type="scientific">Tepidibacillus fermentans</name>
    <dbReference type="NCBI Taxonomy" id="1281767"/>
    <lineage>
        <taxon>Bacteria</taxon>
        <taxon>Bacillati</taxon>
        <taxon>Bacillota</taxon>
        <taxon>Bacilli</taxon>
        <taxon>Bacillales</taxon>
        <taxon>Bacillaceae</taxon>
        <taxon>Tepidibacillus</taxon>
    </lineage>
</organism>
<dbReference type="SUPFAM" id="SSF56300">
    <property type="entry name" value="Metallo-dependent phosphatases"/>
    <property type="match status" value="1"/>
</dbReference>
<dbReference type="Pfam" id="PF02872">
    <property type="entry name" value="5_nucleotid_C"/>
    <property type="match status" value="1"/>
</dbReference>
<evidence type="ECO:0000259" key="3">
    <source>
        <dbReference type="Pfam" id="PF00149"/>
    </source>
</evidence>
<reference evidence="5 6" key="1">
    <citation type="submission" date="2019-03" db="EMBL/GenBank/DDBJ databases">
        <title>Genomic Encyclopedia of Type Strains, Phase IV (KMG-IV): sequencing the most valuable type-strain genomes for metagenomic binning, comparative biology and taxonomic classification.</title>
        <authorList>
            <person name="Goeker M."/>
        </authorList>
    </citation>
    <scope>NUCLEOTIDE SEQUENCE [LARGE SCALE GENOMIC DNA]</scope>
    <source>
        <strain evidence="5 6">DSM 23802</strain>
    </source>
</reference>
<dbReference type="AlphaFoldDB" id="A0A4R3K6Y7"/>
<gene>
    <name evidence="5" type="ORF">EDD72_1277</name>
</gene>
<dbReference type="InterPro" id="IPR004843">
    <property type="entry name" value="Calcineurin-like_PHP"/>
</dbReference>
<proteinExistence type="inferred from homology"/>
<keyword evidence="2" id="KW-0378">Hydrolase</keyword>
<accession>A0A4R3K6Y7</accession>
<comment type="caution">
    <text evidence="5">The sequence shown here is derived from an EMBL/GenBank/DDBJ whole genome shotgun (WGS) entry which is preliminary data.</text>
</comment>
<dbReference type="InterPro" id="IPR006179">
    <property type="entry name" value="5_nucleotidase/apyrase"/>
</dbReference>
<dbReference type="Gene3D" id="3.60.21.10">
    <property type="match status" value="1"/>
</dbReference>
<dbReference type="EMBL" id="SMAB01000027">
    <property type="protein sequence ID" value="TCS78463.1"/>
    <property type="molecule type" value="Genomic_DNA"/>
</dbReference>
<evidence type="ECO:0000313" key="5">
    <source>
        <dbReference type="EMBL" id="TCS78463.1"/>
    </source>
</evidence>
<keyword evidence="6" id="KW-1185">Reference proteome</keyword>
<dbReference type="InterPro" id="IPR029052">
    <property type="entry name" value="Metallo-depent_PP-like"/>
</dbReference>
<dbReference type="InterPro" id="IPR008334">
    <property type="entry name" value="5'-Nucleotdase_C"/>
</dbReference>
<feature type="domain" description="5'-Nucleotidase C-terminal" evidence="4">
    <location>
        <begin position="295"/>
        <end position="439"/>
    </location>
</feature>
<feature type="domain" description="Calcineurin-like phosphoesterase" evidence="3">
    <location>
        <begin position="7"/>
        <end position="206"/>
    </location>
</feature>
<dbReference type="InterPro" id="IPR036907">
    <property type="entry name" value="5'-Nucleotdase_C_sf"/>
</dbReference>
<sequence>MMTQRIHIIHMNDLHSRFENMPKIATYVKQVKEMARKKNEPVIVVDLGDHMDRMRYETEGTYGKVNVEILNETGVQFATIGNNEGLTFTKEMLKNAYEERKFKILTCNLKDIHTGLVPKWALPYTIEKIGDLTIGWIGATAPYETFYRLQKWTVEDPLPIIQKIVDAIKSKVDLIILLSHLGIKADEQIAEVIPDIHLILGGHTHRFFENGLWKGDSTLICQVGIFGQAIGHVTIEYEERNSNKWMKMEEQTIQINEFPDDPAILSLLEKNRKTALRELEHTITYLDRPLPVSLESESPLGNLLADGVKRWVDAEIGIVNTGQLLEGLRSGKVTKKRIHEICPSPINACKLNLNGKQIKILLEEALLPEKVHYPLKGYGFRGKELGTLSVSGLLIQYDPMSEDYHKIVRITFNGEELMDEKEYTIGTLDMFTFGGGYTTIKESIEDEKEVQYFLPEFIRDILAVQLQNQTWIEQTFEQRWIQV</sequence>
<dbReference type="GO" id="GO:0008253">
    <property type="term" value="F:5'-nucleotidase activity"/>
    <property type="evidence" value="ECO:0007669"/>
    <property type="project" value="TreeGrafter"/>
</dbReference>
<keyword evidence="2" id="KW-0547">Nucleotide-binding</keyword>
<dbReference type="PANTHER" id="PTHR11575:SF23">
    <property type="entry name" value="5-NUCLEOTIDASE FAMILY PROTEIN"/>
    <property type="match status" value="1"/>
</dbReference>
<evidence type="ECO:0000256" key="1">
    <source>
        <dbReference type="ARBA" id="ARBA00022729"/>
    </source>
</evidence>
<dbReference type="SUPFAM" id="SSF55816">
    <property type="entry name" value="5'-nucleotidase (syn. UDP-sugar hydrolase), C-terminal domain"/>
    <property type="match status" value="1"/>
</dbReference>
<evidence type="ECO:0000259" key="4">
    <source>
        <dbReference type="Pfam" id="PF02872"/>
    </source>
</evidence>
<dbReference type="Proteomes" id="UP000295788">
    <property type="component" value="Unassembled WGS sequence"/>
</dbReference>
<evidence type="ECO:0000256" key="2">
    <source>
        <dbReference type="RuleBase" id="RU362119"/>
    </source>
</evidence>
<dbReference type="Gene3D" id="3.90.780.10">
    <property type="entry name" value="5'-Nucleotidase, C-terminal domain"/>
    <property type="match status" value="1"/>
</dbReference>
<dbReference type="GO" id="GO:0000166">
    <property type="term" value="F:nucleotide binding"/>
    <property type="evidence" value="ECO:0007669"/>
    <property type="project" value="UniProtKB-KW"/>
</dbReference>
<name>A0A4R3K6Y7_9BACI</name>
<evidence type="ECO:0000313" key="6">
    <source>
        <dbReference type="Proteomes" id="UP000295788"/>
    </source>
</evidence>
<protein>
    <submittedName>
        <fullName evidence="5">2',3'-cyclic-nucleotide 2'-phosphodiesterase (5'-nucleotidase family)</fullName>
    </submittedName>
</protein>
<dbReference type="GO" id="GO:0030288">
    <property type="term" value="C:outer membrane-bounded periplasmic space"/>
    <property type="evidence" value="ECO:0007669"/>
    <property type="project" value="TreeGrafter"/>
</dbReference>
<dbReference type="GO" id="GO:0009166">
    <property type="term" value="P:nucleotide catabolic process"/>
    <property type="evidence" value="ECO:0007669"/>
    <property type="project" value="InterPro"/>
</dbReference>
<dbReference type="Pfam" id="PF00149">
    <property type="entry name" value="Metallophos"/>
    <property type="match status" value="1"/>
</dbReference>
<comment type="similarity">
    <text evidence="2">Belongs to the 5'-nucleotidase family.</text>
</comment>
<dbReference type="PANTHER" id="PTHR11575">
    <property type="entry name" value="5'-NUCLEOTIDASE-RELATED"/>
    <property type="match status" value="1"/>
</dbReference>
<dbReference type="OrthoDB" id="9793179at2"/>
<dbReference type="CDD" id="cd00845">
    <property type="entry name" value="MPP_UshA_N_like"/>
    <property type="match status" value="1"/>
</dbReference>
<dbReference type="PRINTS" id="PR01607">
    <property type="entry name" value="APYRASEFAMLY"/>
</dbReference>
<dbReference type="GO" id="GO:0008768">
    <property type="term" value="F:UDP-sugar diphosphatase activity"/>
    <property type="evidence" value="ECO:0007669"/>
    <property type="project" value="TreeGrafter"/>
</dbReference>